<accession>A0A2V1IRP1</accession>
<dbReference type="AlphaFoldDB" id="A0A2V1IRP1"/>
<dbReference type="RefSeq" id="WP_107031580.1">
    <property type="nucleotide sequence ID" value="NZ_CAJSYL010000008.1"/>
</dbReference>
<evidence type="ECO:0000313" key="3">
    <source>
        <dbReference type="Proteomes" id="UP000244905"/>
    </source>
</evidence>
<proteinExistence type="predicted"/>
<organism evidence="2 3">
    <name type="scientific">Duncaniella muris</name>
    <dbReference type="NCBI Taxonomy" id="2094150"/>
    <lineage>
        <taxon>Bacteria</taxon>
        <taxon>Pseudomonadati</taxon>
        <taxon>Bacteroidota</taxon>
        <taxon>Bacteroidia</taxon>
        <taxon>Bacteroidales</taxon>
        <taxon>Muribaculaceae</taxon>
        <taxon>Duncaniella</taxon>
    </lineage>
</organism>
<dbReference type="GeneID" id="82525421"/>
<keyword evidence="1" id="KW-0812">Transmembrane</keyword>
<keyword evidence="1" id="KW-0472">Membrane</keyword>
<name>A0A2V1IRP1_9BACT</name>
<evidence type="ECO:0000313" key="2">
    <source>
        <dbReference type="EMBL" id="PWB03470.1"/>
    </source>
</evidence>
<evidence type="ECO:0000256" key="1">
    <source>
        <dbReference type="SAM" id="Phobius"/>
    </source>
</evidence>
<evidence type="ECO:0008006" key="4">
    <source>
        <dbReference type="Google" id="ProtNLM"/>
    </source>
</evidence>
<sequence>MPDKQQNQFSVLWAELRSALKLNIDYARLTAAEKLTMLLTMLSFSLLAFVLISLIMFFLSLAVVRCIATGVGMIWAYFIMCGFYVLLLAVALAFRKQLIINPIARFVSRLFFNP</sequence>
<feature type="transmembrane region" description="Helical" evidence="1">
    <location>
        <begin position="38"/>
        <end position="62"/>
    </location>
</feature>
<comment type="caution">
    <text evidence="2">The sequence shown here is derived from an EMBL/GenBank/DDBJ whole genome shotgun (WGS) entry which is preliminary data.</text>
</comment>
<protein>
    <recommendedName>
        <fullName evidence="4">Phage holin family protein</fullName>
    </recommendedName>
</protein>
<reference evidence="3" key="1">
    <citation type="submission" date="2018-02" db="EMBL/GenBank/DDBJ databases">
        <authorList>
            <person name="Clavel T."/>
            <person name="Strowig T."/>
        </authorList>
    </citation>
    <scope>NUCLEOTIDE SEQUENCE [LARGE SCALE GENOMIC DNA]</scope>
    <source>
        <strain evidence="3">DSM 103720</strain>
    </source>
</reference>
<keyword evidence="1" id="KW-1133">Transmembrane helix</keyword>
<feature type="transmembrane region" description="Helical" evidence="1">
    <location>
        <begin position="74"/>
        <end position="94"/>
    </location>
</feature>
<dbReference type="Proteomes" id="UP000244905">
    <property type="component" value="Unassembled WGS sequence"/>
</dbReference>
<keyword evidence="3" id="KW-1185">Reference proteome</keyword>
<dbReference type="EMBL" id="PUEC01000005">
    <property type="protein sequence ID" value="PWB03470.1"/>
    <property type="molecule type" value="Genomic_DNA"/>
</dbReference>
<gene>
    <name evidence="2" type="ORF">C5O23_03520</name>
</gene>